<dbReference type="SUPFAM" id="SSF55060">
    <property type="entry name" value="GHMP Kinase, C-terminal domain"/>
    <property type="match status" value="1"/>
</dbReference>
<feature type="domain" description="Diphosphomevalonate decarboxylase-like N-terminal" evidence="9">
    <location>
        <begin position="8"/>
        <end position="162"/>
    </location>
</feature>
<evidence type="ECO:0000256" key="7">
    <source>
        <dbReference type="ARBA" id="ARBA00023239"/>
    </source>
</evidence>
<evidence type="ECO:0000259" key="8">
    <source>
        <dbReference type="Pfam" id="PF18376"/>
    </source>
</evidence>
<evidence type="ECO:0000313" key="10">
    <source>
        <dbReference type="EMBL" id="UQS81501.1"/>
    </source>
</evidence>
<proteinExistence type="inferred from homology"/>
<dbReference type="PANTHER" id="PTHR10977">
    <property type="entry name" value="DIPHOSPHOMEVALONATE DECARBOXYLASE"/>
    <property type="match status" value="1"/>
</dbReference>
<dbReference type="InterPro" id="IPR005935">
    <property type="entry name" value="Mev_decarb"/>
</dbReference>
<evidence type="ECO:0000256" key="3">
    <source>
        <dbReference type="ARBA" id="ARBA00022516"/>
    </source>
</evidence>
<evidence type="ECO:0000256" key="5">
    <source>
        <dbReference type="ARBA" id="ARBA00022840"/>
    </source>
</evidence>
<organism evidence="10 11">
    <name type="scientific">Bombilactobacillus folatiphilus</name>
    <dbReference type="NCBI Taxonomy" id="2923362"/>
    <lineage>
        <taxon>Bacteria</taxon>
        <taxon>Bacillati</taxon>
        <taxon>Bacillota</taxon>
        <taxon>Bacilli</taxon>
        <taxon>Lactobacillales</taxon>
        <taxon>Lactobacillaceae</taxon>
        <taxon>Bombilactobacillus</taxon>
    </lineage>
</organism>
<dbReference type="PIRSF" id="PIRSF015950">
    <property type="entry name" value="Mev_P_decrbx"/>
    <property type="match status" value="1"/>
</dbReference>
<dbReference type="InterPro" id="IPR036554">
    <property type="entry name" value="GHMP_kinase_C_sf"/>
</dbReference>
<dbReference type="InterPro" id="IPR020568">
    <property type="entry name" value="Ribosomal_Su5_D2-typ_SF"/>
</dbReference>
<dbReference type="Pfam" id="PF22700">
    <property type="entry name" value="MVD-like_N"/>
    <property type="match status" value="1"/>
</dbReference>
<dbReference type="InterPro" id="IPR014721">
    <property type="entry name" value="Ribsml_uS5_D2-typ_fold_subgr"/>
</dbReference>
<gene>
    <name evidence="10" type="primary">mvaD</name>
    <name evidence="10" type="ORF">MOO45_04565</name>
</gene>
<dbReference type="NCBIfam" id="TIGR01240">
    <property type="entry name" value="mevDPdecarb"/>
    <property type="match status" value="1"/>
</dbReference>
<comment type="similarity">
    <text evidence="1">Belongs to the diphosphomevalonate decarboxylase family.</text>
</comment>
<dbReference type="InterPro" id="IPR041431">
    <property type="entry name" value="Mvd1_C"/>
</dbReference>
<dbReference type="GO" id="GO:0004163">
    <property type="term" value="F:diphosphomevalonate decarboxylase activity"/>
    <property type="evidence" value="ECO:0007669"/>
    <property type="project" value="UniProtKB-EC"/>
</dbReference>
<keyword evidence="5" id="KW-0067">ATP-binding</keyword>
<dbReference type="InterPro" id="IPR029765">
    <property type="entry name" value="Mev_diP_decarb"/>
</dbReference>
<dbReference type="InterPro" id="IPR053859">
    <property type="entry name" value="MVD-like_N"/>
</dbReference>
<evidence type="ECO:0000313" key="11">
    <source>
        <dbReference type="Proteomes" id="UP000831495"/>
    </source>
</evidence>
<dbReference type="SUPFAM" id="SSF54211">
    <property type="entry name" value="Ribosomal protein S5 domain 2-like"/>
    <property type="match status" value="1"/>
</dbReference>
<protein>
    <recommendedName>
        <fullName evidence="2">diphosphomevalonate decarboxylase</fullName>
        <ecNumber evidence="2">4.1.1.33</ecNumber>
    </recommendedName>
</protein>
<keyword evidence="7 10" id="KW-0456">Lyase</keyword>
<evidence type="ECO:0000256" key="6">
    <source>
        <dbReference type="ARBA" id="ARBA00023098"/>
    </source>
</evidence>
<evidence type="ECO:0000256" key="1">
    <source>
        <dbReference type="ARBA" id="ARBA00008831"/>
    </source>
</evidence>
<dbReference type="PANTHER" id="PTHR10977:SF3">
    <property type="entry name" value="DIPHOSPHOMEVALONATE DECARBOXYLASE"/>
    <property type="match status" value="1"/>
</dbReference>
<keyword evidence="6" id="KW-0443">Lipid metabolism</keyword>
<dbReference type="Pfam" id="PF18376">
    <property type="entry name" value="MDD_C"/>
    <property type="match status" value="1"/>
</dbReference>
<keyword evidence="4" id="KW-0547">Nucleotide-binding</keyword>
<keyword evidence="3" id="KW-0444">Lipid biosynthesis</keyword>
<reference evidence="10" key="1">
    <citation type="journal article" date="2022" name="Int. J. Syst. Evol. Microbiol.">
        <title>Apilactobacillus apisilvae sp. nov., Nicolia spurrieriana gen. nov. sp. nov., Bombilactobacillus folatiphilus sp. nov. and Bombilactobacillus thymidiniphilus sp. nov., four new lactic acid bacterial isolates from stingless bees Tetragonula carbonaria and Austroplebeia australis.</title>
        <authorList>
            <person name="Oliphant S.A."/>
            <person name="Watson-Haigh N.S."/>
            <person name="Sumby K.M."/>
            <person name="Gardner J."/>
            <person name="Groom S."/>
            <person name="Jiranek V."/>
        </authorList>
    </citation>
    <scope>NUCLEOTIDE SEQUENCE</scope>
    <source>
        <strain evidence="10">SG4_D2</strain>
    </source>
</reference>
<dbReference type="EC" id="4.1.1.33" evidence="2"/>
<keyword evidence="11" id="KW-1185">Reference proteome</keyword>
<dbReference type="Gene3D" id="3.30.70.890">
    <property type="entry name" value="GHMP kinase, C-terminal domain"/>
    <property type="match status" value="1"/>
</dbReference>
<dbReference type="RefSeq" id="WP_249513772.1">
    <property type="nucleotide sequence ID" value="NZ_CP093366.1"/>
</dbReference>
<feature type="domain" description="Mvd1 C-terminal" evidence="8">
    <location>
        <begin position="177"/>
        <end position="310"/>
    </location>
</feature>
<accession>A0ABY4P7J0</accession>
<dbReference type="EMBL" id="CP093366">
    <property type="protein sequence ID" value="UQS81501.1"/>
    <property type="molecule type" value="Genomic_DNA"/>
</dbReference>
<dbReference type="Gene3D" id="3.30.230.10">
    <property type="match status" value="1"/>
</dbReference>
<evidence type="ECO:0000256" key="4">
    <source>
        <dbReference type="ARBA" id="ARBA00022741"/>
    </source>
</evidence>
<evidence type="ECO:0000259" key="9">
    <source>
        <dbReference type="Pfam" id="PF22700"/>
    </source>
</evidence>
<dbReference type="Proteomes" id="UP000831495">
    <property type="component" value="Chromosome"/>
</dbReference>
<name>A0ABY4P7J0_9LACO</name>
<evidence type="ECO:0000256" key="2">
    <source>
        <dbReference type="ARBA" id="ARBA00012296"/>
    </source>
</evidence>
<sequence>MNNTQTTAHTNIALIKYWGKKDSQLRLPYNDSLSLTLDGYYTTTSTKFIDQADDQIWLNQKPAPLAFATRVQHFLDYVRQLNHSKQAILVQTDNHVPTAAGLASSASGFAALAGSLNYLFQMHLDLKTLSILARHGSGSATRSIFGGFVRWYHGHDDQSSFAEEIDGADQMPLRIISVVFSDQPKKISSTKGMQQAVSTSPFYRTWPTTVQQDLTAMLQAIKQRDLEQIGLIAQNNALAMHALNWTARPAFSYFTMDTIHLLTSLNELRQKGYLAYATIDAGPNVKVLTSTSDAAFVQQYLYQNYPQATTTFLKPGPGIKKTVL</sequence>